<dbReference type="GO" id="GO:1901605">
    <property type="term" value="P:alpha-amino acid metabolic process"/>
    <property type="evidence" value="ECO:0007669"/>
    <property type="project" value="TreeGrafter"/>
</dbReference>
<organism evidence="9 10">
    <name type="scientific">Geodermatophilus sabuli</name>
    <dbReference type="NCBI Taxonomy" id="1564158"/>
    <lineage>
        <taxon>Bacteria</taxon>
        <taxon>Bacillati</taxon>
        <taxon>Actinomycetota</taxon>
        <taxon>Actinomycetes</taxon>
        <taxon>Geodermatophilales</taxon>
        <taxon>Geodermatophilaceae</taxon>
        <taxon>Geodermatophilus</taxon>
    </lineage>
</organism>
<accession>A0A7K3VYJ1</accession>
<comment type="cofactor">
    <cofactor evidence="1">
        <name>pyridoxal 5'-phosphate</name>
        <dbReference type="ChEBI" id="CHEBI:597326"/>
    </cofactor>
</comment>
<evidence type="ECO:0000256" key="5">
    <source>
        <dbReference type="ARBA" id="ARBA00022679"/>
    </source>
</evidence>
<dbReference type="InterPro" id="IPR004839">
    <property type="entry name" value="Aminotransferase_I/II_large"/>
</dbReference>
<evidence type="ECO:0000256" key="7">
    <source>
        <dbReference type="SAM" id="MobiDB-lite"/>
    </source>
</evidence>
<dbReference type="Proteomes" id="UP000470246">
    <property type="component" value="Unassembled WGS sequence"/>
</dbReference>
<dbReference type="AlphaFoldDB" id="A0A7K3VYJ1"/>
<comment type="caution">
    <text evidence="9">The sequence shown here is derived from an EMBL/GenBank/DDBJ whole genome shotgun (WGS) entry which is preliminary data.</text>
</comment>
<keyword evidence="5 9" id="KW-0808">Transferase</keyword>
<keyword evidence="10" id="KW-1185">Reference proteome</keyword>
<sequence>MARRGSPLTCGDAPGGRSCGPRHARGGPARHVPPDPLTPPVAGRHRSVRGAAAAVRPYAGRGTSTRRPDRRGSQRHTTRTPAPSTSLRAVRPGAPVSSAVLSGPVPALASRLAGVASSPVRELLALLDRPEVISFAGGLPAPELFDLDGVRAAFDQVLWGPHARRALQYAPTEGDRALRARVAARMTGRGLSTCVDDLLVTSGSQQALSLLATALLDPGAVVLVEDPTYLAALQCFQLAGARVVPVRTDEDGIDPVALGEAIRSERPALLYLVPTFANPTGRTMPEHRRAEVAELTARHGVWVVEDDPYGELRYRGAPVTPLAAQPGADEHVVHLGSFSKVAAPGLRLGWLRAPSRLLPALTVAKQAADLHTSTVDQAAAAAWFAATDVESHVLRLCSAYRERRDAMVEALPSALPPGSTWTEPDGGMFVWARLPGDVDAAGLLAGALRHDVAFVPGAPFFAGIPDRATLRLSFTTHPPERIVEGMARLGRALRA</sequence>
<dbReference type="Pfam" id="PF00155">
    <property type="entry name" value="Aminotran_1_2"/>
    <property type="match status" value="1"/>
</dbReference>
<dbReference type="InterPro" id="IPR015424">
    <property type="entry name" value="PyrdxlP-dep_Trfase"/>
</dbReference>
<dbReference type="FunFam" id="3.40.640.10:FF:000053">
    <property type="entry name" value="Aminotransferase, class I"/>
    <property type="match status" value="1"/>
</dbReference>
<dbReference type="Gene3D" id="3.40.640.10">
    <property type="entry name" value="Type I PLP-dependent aspartate aminotransferase-like (Major domain)"/>
    <property type="match status" value="1"/>
</dbReference>
<evidence type="ECO:0000259" key="8">
    <source>
        <dbReference type="Pfam" id="PF00155"/>
    </source>
</evidence>
<evidence type="ECO:0000256" key="4">
    <source>
        <dbReference type="ARBA" id="ARBA00022576"/>
    </source>
</evidence>
<dbReference type="GO" id="GO:0008483">
    <property type="term" value="F:transaminase activity"/>
    <property type="evidence" value="ECO:0007669"/>
    <property type="project" value="UniProtKB-KW"/>
</dbReference>
<keyword evidence="4 9" id="KW-0032">Aminotransferase</keyword>
<evidence type="ECO:0000313" key="9">
    <source>
        <dbReference type="EMBL" id="NEK57652.1"/>
    </source>
</evidence>
<comment type="subunit">
    <text evidence="3">Homodimer.</text>
</comment>
<dbReference type="GO" id="GO:0030170">
    <property type="term" value="F:pyridoxal phosphate binding"/>
    <property type="evidence" value="ECO:0007669"/>
    <property type="project" value="InterPro"/>
</dbReference>
<evidence type="ECO:0000313" key="10">
    <source>
        <dbReference type="Proteomes" id="UP000470246"/>
    </source>
</evidence>
<dbReference type="InterPro" id="IPR015421">
    <property type="entry name" value="PyrdxlP-dep_Trfase_major"/>
</dbReference>
<comment type="similarity">
    <text evidence="2">Belongs to the class-I pyridoxal-phosphate-dependent aminotransferase family.</text>
</comment>
<proteinExistence type="inferred from homology"/>
<evidence type="ECO:0000256" key="6">
    <source>
        <dbReference type="ARBA" id="ARBA00022898"/>
    </source>
</evidence>
<dbReference type="InterPro" id="IPR015422">
    <property type="entry name" value="PyrdxlP-dep_Trfase_small"/>
</dbReference>
<dbReference type="Gene3D" id="3.90.1150.10">
    <property type="entry name" value="Aspartate Aminotransferase, domain 1"/>
    <property type="match status" value="1"/>
</dbReference>
<dbReference type="EMBL" id="JAAGWF010000008">
    <property type="protein sequence ID" value="NEK57652.1"/>
    <property type="molecule type" value="Genomic_DNA"/>
</dbReference>
<protein>
    <submittedName>
        <fullName evidence="9">PLP-dependent aminotransferase family protein</fullName>
    </submittedName>
</protein>
<gene>
    <name evidence="9" type="ORF">GCU56_07180</name>
</gene>
<evidence type="ECO:0000256" key="3">
    <source>
        <dbReference type="ARBA" id="ARBA00011738"/>
    </source>
</evidence>
<dbReference type="SUPFAM" id="SSF53383">
    <property type="entry name" value="PLP-dependent transferases"/>
    <property type="match status" value="1"/>
</dbReference>
<dbReference type="PANTHER" id="PTHR42790:SF19">
    <property type="entry name" value="KYNURENINE_ALPHA-AMINOADIPATE AMINOTRANSFERASE, MITOCHONDRIAL"/>
    <property type="match status" value="1"/>
</dbReference>
<dbReference type="CDD" id="cd00609">
    <property type="entry name" value="AAT_like"/>
    <property type="match status" value="1"/>
</dbReference>
<feature type="region of interest" description="Disordered" evidence="7">
    <location>
        <begin position="1"/>
        <end position="91"/>
    </location>
</feature>
<evidence type="ECO:0000256" key="2">
    <source>
        <dbReference type="ARBA" id="ARBA00007441"/>
    </source>
</evidence>
<dbReference type="PANTHER" id="PTHR42790">
    <property type="entry name" value="AMINOTRANSFERASE"/>
    <property type="match status" value="1"/>
</dbReference>
<name>A0A7K3VYJ1_9ACTN</name>
<feature type="domain" description="Aminotransferase class I/classII large" evidence="8">
    <location>
        <begin position="164"/>
        <end position="488"/>
    </location>
</feature>
<evidence type="ECO:0000256" key="1">
    <source>
        <dbReference type="ARBA" id="ARBA00001933"/>
    </source>
</evidence>
<keyword evidence="6" id="KW-0663">Pyridoxal phosphate</keyword>
<dbReference type="InterPro" id="IPR050859">
    <property type="entry name" value="Class-I_PLP-dep_aminotransf"/>
</dbReference>
<reference evidence="9 10" key="1">
    <citation type="submission" date="2020-02" db="EMBL/GenBank/DDBJ databases">
        <title>Geodermatophilus sabuli CPCC 205279 I12A-02694.</title>
        <authorList>
            <person name="Jiang Z."/>
        </authorList>
    </citation>
    <scope>NUCLEOTIDE SEQUENCE [LARGE SCALE GENOMIC DNA]</scope>
    <source>
        <strain evidence="9 10">I12A-02694</strain>
    </source>
</reference>